<evidence type="ECO:0000256" key="1">
    <source>
        <dbReference type="SAM" id="MobiDB-lite"/>
    </source>
</evidence>
<gene>
    <name evidence="2" type="ORF">SNE40_001374</name>
</gene>
<accession>A0AAN8QI04</accession>
<feature type="compositionally biased region" description="Low complexity" evidence="1">
    <location>
        <begin position="145"/>
        <end position="155"/>
    </location>
</feature>
<feature type="region of interest" description="Disordered" evidence="1">
    <location>
        <begin position="119"/>
        <end position="155"/>
    </location>
</feature>
<dbReference type="Proteomes" id="UP001347796">
    <property type="component" value="Unassembled WGS sequence"/>
</dbReference>
<dbReference type="EMBL" id="JAZGQO010000001">
    <property type="protein sequence ID" value="KAK6196079.1"/>
    <property type="molecule type" value="Genomic_DNA"/>
</dbReference>
<sequence length="356" mass="39715">MEETTLNSLIEQFVELLPRPFLETVNEVKANYQMKNLKWLSTQSVTNFKIELTWDIYENSPTKIRKRVKLLDQDNNDNKSKSIKLEPLQTVQVKIEQESPKIGRFASSEGSITKIIDKGTAEQTQDVQKSLSQPKNDLNQDKIPNGPLSTSPSSLTISNKSIPCTSNVGQAVNHCINNGATVQKADVPKSSSIPPKSILAPAPPKNDANPEKIPSTLSSKTEKKIAQSSVAVSKIQDPFTSGNGRLVGSCVNNGWRNVVLESVIYEMYNGTVVIYGGDWHTGEGVYFSFPSLYYTTEGTVISSLDNYYDFWDMDAWIRAPSVRTISGYNAYPMPCFITAQSLCKRHNNPHVYQCRY</sequence>
<evidence type="ECO:0000313" key="3">
    <source>
        <dbReference type="Proteomes" id="UP001347796"/>
    </source>
</evidence>
<feature type="compositionally biased region" description="Low complexity" evidence="1">
    <location>
        <begin position="188"/>
        <end position="200"/>
    </location>
</feature>
<name>A0AAN8QI04_PATCE</name>
<organism evidence="2 3">
    <name type="scientific">Patella caerulea</name>
    <name type="common">Rayed Mediterranean limpet</name>
    <dbReference type="NCBI Taxonomy" id="87958"/>
    <lineage>
        <taxon>Eukaryota</taxon>
        <taxon>Metazoa</taxon>
        <taxon>Spiralia</taxon>
        <taxon>Lophotrochozoa</taxon>
        <taxon>Mollusca</taxon>
        <taxon>Gastropoda</taxon>
        <taxon>Patellogastropoda</taxon>
        <taxon>Patelloidea</taxon>
        <taxon>Patellidae</taxon>
        <taxon>Patella</taxon>
    </lineage>
</organism>
<protein>
    <submittedName>
        <fullName evidence="2">Uncharacterized protein</fullName>
    </submittedName>
</protein>
<proteinExistence type="predicted"/>
<dbReference type="AlphaFoldDB" id="A0AAN8QI04"/>
<keyword evidence="3" id="KW-1185">Reference proteome</keyword>
<feature type="compositionally biased region" description="Polar residues" evidence="1">
    <location>
        <begin position="121"/>
        <end position="137"/>
    </location>
</feature>
<evidence type="ECO:0000313" key="2">
    <source>
        <dbReference type="EMBL" id="KAK6196079.1"/>
    </source>
</evidence>
<reference evidence="2 3" key="1">
    <citation type="submission" date="2024-01" db="EMBL/GenBank/DDBJ databases">
        <title>The genome of the rayed Mediterranean limpet Patella caerulea (Linnaeus, 1758).</title>
        <authorList>
            <person name="Anh-Thu Weber A."/>
            <person name="Halstead-Nussloch G."/>
        </authorList>
    </citation>
    <scope>NUCLEOTIDE SEQUENCE [LARGE SCALE GENOMIC DNA]</scope>
    <source>
        <strain evidence="2">AATW-2023a</strain>
        <tissue evidence="2">Whole specimen</tissue>
    </source>
</reference>
<comment type="caution">
    <text evidence="2">The sequence shown here is derived from an EMBL/GenBank/DDBJ whole genome shotgun (WGS) entry which is preliminary data.</text>
</comment>
<feature type="region of interest" description="Disordered" evidence="1">
    <location>
        <begin position="185"/>
        <end position="219"/>
    </location>
</feature>